<feature type="non-terminal residue" evidence="2">
    <location>
        <position position="286"/>
    </location>
</feature>
<protein>
    <submittedName>
        <fullName evidence="2">Uncharacterized protein</fullName>
    </submittedName>
</protein>
<name>A0A382DRW3_9ZZZZ</name>
<gene>
    <name evidence="2" type="ORF">METZ01_LOCUS193191</name>
</gene>
<organism evidence="2">
    <name type="scientific">marine metagenome</name>
    <dbReference type="NCBI Taxonomy" id="408172"/>
    <lineage>
        <taxon>unclassified sequences</taxon>
        <taxon>metagenomes</taxon>
        <taxon>ecological metagenomes</taxon>
    </lineage>
</organism>
<reference evidence="2" key="1">
    <citation type="submission" date="2018-05" db="EMBL/GenBank/DDBJ databases">
        <authorList>
            <person name="Lanie J.A."/>
            <person name="Ng W.-L."/>
            <person name="Kazmierczak K.M."/>
            <person name="Andrzejewski T.M."/>
            <person name="Davidsen T.M."/>
            <person name="Wayne K.J."/>
            <person name="Tettelin H."/>
            <person name="Glass J.I."/>
            <person name="Rusch D."/>
            <person name="Podicherti R."/>
            <person name="Tsui H.-C.T."/>
            <person name="Winkler M.E."/>
        </authorList>
    </citation>
    <scope>NUCLEOTIDE SEQUENCE</scope>
</reference>
<feature type="region of interest" description="Disordered" evidence="1">
    <location>
        <begin position="75"/>
        <end position="109"/>
    </location>
</feature>
<dbReference type="AlphaFoldDB" id="A0A382DRW3"/>
<dbReference type="EMBL" id="UINC01040448">
    <property type="protein sequence ID" value="SVB40337.1"/>
    <property type="molecule type" value="Genomic_DNA"/>
</dbReference>
<evidence type="ECO:0000256" key="1">
    <source>
        <dbReference type="SAM" id="MobiDB-lite"/>
    </source>
</evidence>
<accession>A0A382DRW3</accession>
<sequence length="286" mass="30760">MRQEPGAKSNRPCRAKFPFQLKPDLRPDALPVGFIALQPDAQPSALGLVQEQFWLGPVLADDEVGSAVMVEVRSGGTPPFTEHSQSAFTDARGSKRSVAPSGQQQTEPGVLPGLLAVDGEFILAQHDVLHAVVVEICHHRRKGSRELGPKGEWPCFEASVCPEEHHALQCGDLGAIDVGQARGLGQSLHCHLGVVIVIAQMTGEPGHCTIERREIPPREELSVFPHGLDDLSPPVFVQVSVKRNERFLCRGLVTGIEAAVGNDEIHAPIPVEIARVDSPPKTGELG</sequence>
<proteinExistence type="predicted"/>
<evidence type="ECO:0000313" key="2">
    <source>
        <dbReference type="EMBL" id="SVB40337.1"/>
    </source>
</evidence>